<dbReference type="Proteomes" id="UP001500954">
    <property type="component" value="Unassembled WGS sequence"/>
</dbReference>
<evidence type="ECO:0000259" key="2">
    <source>
        <dbReference type="Pfam" id="PF14321"/>
    </source>
</evidence>
<gene>
    <name evidence="3" type="ORF">GCM10022395_11220</name>
</gene>
<proteinExistence type="predicted"/>
<name>A0ABP6X900_9FLAO</name>
<dbReference type="SUPFAM" id="SSF49478">
    <property type="entry name" value="Cna protein B-type domain"/>
    <property type="match status" value="1"/>
</dbReference>
<dbReference type="Pfam" id="PF14321">
    <property type="entry name" value="DUF4382"/>
    <property type="match status" value="1"/>
</dbReference>
<evidence type="ECO:0000313" key="4">
    <source>
        <dbReference type="Proteomes" id="UP001500954"/>
    </source>
</evidence>
<sequence>MTMKTLKRLKLIAFSLLLISFFGCNDSESGSVGKEAPRISVRLVDAPGDFEAVNVEIVDVMIKMDDDSEDDNGWISLEANNEIVNLLDFTGGFSKVLVERFPIPAGTLSQMRLVLGNGNTIVIKNDNDEDETFDLKTPSAQQSGLKLKVDALIEEGFTYDFILDFDVEKSIVMAGNSGNIILKPVLYVSAEASSGIIEGTVTTATEEVIPSMVSVLVDDMETPETDDDFIISAYTDETGAFALWGVPAGTYEVVATPIDETSDYGSGSAMDITVVNGEITTIADPIELQLKPGSISGDVTNDIVVTVTVKDGDDAVIATQDSNEAGEFLLENIPAGTYTVTISATGYVSHDVINVIVEVNAETVLEAVSLVED</sequence>
<dbReference type="Gene3D" id="2.60.40.1120">
    <property type="entry name" value="Carboxypeptidase-like, regulatory domain"/>
    <property type="match status" value="2"/>
</dbReference>
<accession>A0ABP6X900</accession>
<evidence type="ECO:0000313" key="3">
    <source>
        <dbReference type="EMBL" id="GAA3562302.1"/>
    </source>
</evidence>
<keyword evidence="4" id="KW-1185">Reference proteome</keyword>
<dbReference type="SUPFAM" id="SSF49452">
    <property type="entry name" value="Starch-binding domain-like"/>
    <property type="match status" value="1"/>
</dbReference>
<dbReference type="Pfam" id="PF13620">
    <property type="entry name" value="CarboxypepD_reg"/>
    <property type="match status" value="1"/>
</dbReference>
<reference evidence="4" key="1">
    <citation type="journal article" date="2019" name="Int. J. Syst. Evol. Microbiol.">
        <title>The Global Catalogue of Microorganisms (GCM) 10K type strain sequencing project: providing services to taxonomists for standard genome sequencing and annotation.</title>
        <authorList>
            <consortium name="The Broad Institute Genomics Platform"/>
            <consortium name="The Broad Institute Genome Sequencing Center for Infectious Disease"/>
            <person name="Wu L."/>
            <person name="Ma J."/>
        </authorList>
    </citation>
    <scope>NUCLEOTIDE SEQUENCE [LARGE SCALE GENOMIC DNA]</scope>
    <source>
        <strain evidence="4">JCM 17111</strain>
    </source>
</reference>
<feature type="domain" description="DUF4382" evidence="2">
    <location>
        <begin position="39"/>
        <end position="184"/>
    </location>
</feature>
<feature type="signal peptide" evidence="1">
    <location>
        <begin position="1"/>
        <end position="26"/>
    </location>
</feature>
<feature type="chain" id="PRO_5046534251" description="DUF4382 domain-containing protein" evidence="1">
    <location>
        <begin position="27"/>
        <end position="373"/>
    </location>
</feature>
<dbReference type="EMBL" id="BAABCY010000032">
    <property type="protein sequence ID" value="GAA3562302.1"/>
    <property type="molecule type" value="Genomic_DNA"/>
</dbReference>
<keyword evidence="1" id="KW-0732">Signal</keyword>
<protein>
    <recommendedName>
        <fullName evidence="2">DUF4382 domain-containing protein</fullName>
    </recommendedName>
</protein>
<dbReference type="InterPro" id="IPR025491">
    <property type="entry name" value="DUF4382"/>
</dbReference>
<dbReference type="InterPro" id="IPR013784">
    <property type="entry name" value="Carb-bd-like_fold"/>
</dbReference>
<dbReference type="PROSITE" id="PS51257">
    <property type="entry name" value="PROKAR_LIPOPROTEIN"/>
    <property type="match status" value="1"/>
</dbReference>
<evidence type="ECO:0000256" key="1">
    <source>
        <dbReference type="SAM" id="SignalP"/>
    </source>
</evidence>
<comment type="caution">
    <text evidence="3">The sequence shown here is derived from an EMBL/GenBank/DDBJ whole genome shotgun (WGS) entry which is preliminary data.</text>
</comment>
<organism evidence="3 4">
    <name type="scientific">Snuella lapsa</name>
    <dbReference type="NCBI Taxonomy" id="870481"/>
    <lineage>
        <taxon>Bacteria</taxon>
        <taxon>Pseudomonadati</taxon>
        <taxon>Bacteroidota</taxon>
        <taxon>Flavobacteriia</taxon>
        <taxon>Flavobacteriales</taxon>
        <taxon>Flavobacteriaceae</taxon>
        <taxon>Snuella</taxon>
    </lineage>
</organism>